<sequence length="57" mass="6076">QKSTLHNSTLHVAQPGWRGAQEAEPEGALQVMPGAQRSTHGRGAQQPATSKTPNRAF</sequence>
<dbReference type="Proteomes" id="UP000265520">
    <property type="component" value="Unassembled WGS sequence"/>
</dbReference>
<organism evidence="2 3">
    <name type="scientific">Trifolium medium</name>
    <dbReference type="NCBI Taxonomy" id="97028"/>
    <lineage>
        <taxon>Eukaryota</taxon>
        <taxon>Viridiplantae</taxon>
        <taxon>Streptophyta</taxon>
        <taxon>Embryophyta</taxon>
        <taxon>Tracheophyta</taxon>
        <taxon>Spermatophyta</taxon>
        <taxon>Magnoliopsida</taxon>
        <taxon>eudicotyledons</taxon>
        <taxon>Gunneridae</taxon>
        <taxon>Pentapetalae</taxon>
        <taxon>rosids</taxon>
        <taxon>fabids</taxon>
        <taxon>Fabales</taxon>
        <taxon>Fabaceae</taxon>
        <taxon>Papilionoideae</taxon>
        <taxon>50 kb inversion clade</taxon>
        <taxon>NPAAA clade</taxon>
        <taxon>Hologalegina</taxon>
        <taxon>IRL clade</taxon>
        <taxon>Trifolieae</taxon>
        <taxon>Trifolium</taxon>
    </lineage>
</organism>
<protein>
    <submittedName>
        <fullName evidence="2">Uncharacterized protein</fullName>
    </submittedName>
</protein>
<feature type="compositionally biased region" description="Polar residues" evidence="1">
    <location>
        <begin position="46"/>
        <end position="57"/>
    </location>
</feature>
<feature type="non-terminal residue" evidence="2">
    <location>
        <position position="1"/>
    </location>
</feature>
<name>A0A392VHA1_9FABA</name>
<keyword evidence="3" id="KW-1185">Reference proteome</keyword>
<dbReference type="EMBL" id="LXQA011175218">
    <property type="protein sequence ID" value="MCI87774.1"/>
    <property type="molecule type" value="Genomic_DNA"/>
</dbReference>
<proteinExistence type="predicted"/>
<accession>A0A392VHA1</accession>
<feature type="region of interest" description="Disordered" evidence="1">
    <location>
        <begin position="1"/>
        <end position="57"/>
    </location>
</feature>
<evidence type="ECO:0000313" key="3">
    <source>
        <dbReference type="Proteomes" id="UP000265520"/>
    </source>
</evidence>
<reference evidence="2 3" key="1">
    <citation type="journal article" date="2018" name="Front. Plant Sci.">
        <title>Red Clover (Trifolium pratense) and Zigzag Clover (T. medium) - A Picture of Genomic Similarities and Differences.</title>
        <authorList>
            <person name="Dluhosova J."/>
            <person name="Istvanek J."/>
            <person name="Nedelnik J."/>
            <person name="Repkova J."/>
        </authorList>
    </citation>
    <scope>NUCLEOTIDE SEQUENCE [LARGE SCALE GENOMIC DNA]</scope>
    <source>
        <strain evidence="3">cv. 10/8</strain>
        <tissue evidence="2">Leaf</tissue>
    </source>
</reference>
<evidence type="ECO:0000313" key="2">
    <source>
        <dbReference type="EMBL" id="MCI87774.1"/>
    </source>
</evidence>
<feature type="compositionally biased region" description="Polar residues" evidence="1">
    <location>
        <begin position="1"/>
        <end position="11"/>
    </location>
</feature>
<dbReference type="AlphaFoldDB" id="A0A392VHA1"/>
<evidence type="ECO:0000256" key="1">
    <source>
        <dbReference type="SAM" id="MobiDB-lite"/>
    </source>
</evidence>
<comment type="caution">
    <text evidence="2">The sequence shown here is derived from an EMBL/GenBank/DDBJ whole genome shotgun (WGS) entry which is preliminary data.</text>
</comment>